<keyword evidence="2" id="KW-1133">Transmembrane helix</keyword>
<dbReference type="NCBIfam" id="TIGR03816">
    <property type="entry name" value="tadE_like_DECH"/>
    <property type="match status" value="1"/>
</dbReference>
<feature type="compositionally biased region" description="Low complexity" evidence="1">
    <location>
        <begin position="22"/>
        <end position="34"/>
    </location>
</feature>
<dbReference type="Pfam" id="PF13400">
    <property type="entry name" value="Tad"/>
    <property type="match status" value="1"/>
</dbReference>
<proteinExistence type="predicted"/>
<keyword evidence="2" id="KW-0812">Transmembrane</keyword>
<feature type="compositionally biased region" description="Low complexity" evidence="1">
    <location>
        <begin position="183"/>
        <end position="195"/>
    </location>
</feature>
<evidence type="ECO:0000313" key="4">
    <source>
        <dbReference type="EMBL" id="MFD0885464.1"/>
    </source>
</evidence>
<dbReference type="EMBL" id="JBHTHX010000364">
    <property type="protein sequence ID" value="MFD0885464.1"/>
    <property type="molecule type" value="Genomic_DNA"/>
</dbReference>
<accession>A0ABW3DQM2</accession>
<evidence type="ECO:0000259" key="3">
    <source>
        <dbReference type="Pfam" id="PF13400"/>
    </source>
</evidence>
<evidence type="ECO:0000256" key="2">
    <source>
        <dbReference type="SAM" id="Phobius"/>
    </source>
</evidence>
<name>A0ABW3DQM2_9ACTN</name>
<feature type="transmembrane region" description="Helical" evidence="2">
    <location>
        <begin position="51"/>
        <end position="73"/>
    </location>
</feature>
<feature type="compositionally biased region" description="Basic and acidic residues" evidence="1">
    <location>
        <begin position="1"/>
        <end position="16"/>
    </location>
</feature>
<dbReference type="Proteomes" id="UP001597024">
    <property type="component" value="Unassembled WGS sequence"/>
</dbReference>
<gene>
    <name evidence="4" type="ORF">ACFQ08_12980</name>
</gene>
<sequence>MRRRGPDGRQKRKEAGNDEATADTAGRAAATAGRAAGGSTGKRRREDRGGATIWMAGFMTLVLMAMAVIMLAGTVRIARHRAMSAADLSALAAARLAFADPRRGCAQAASLAEDNRVRLTRCSVNGHGVADVQVTVRLRLPVLGPQTITAVARAGPVQLAVPVGEAGEVVRGPPPEAAPPSRSPTVPVPVVGSTP</sequence>
<reference evidence="5" key="1">
    <citation type="journal article" date="2019" name="Int. J. Syst. Evol. Microbiol.">
        <title>The Global Catalogue of Microorganisms (GCM) 10K type strain sequencing project: providing services to taxonomists for standard genome sequencing and annotation.</title>
        <authorList>
            <consortium name="The Broad Institute Genomics Platform"/>
            <consortium name="The Broad Institute Genome Sequencing Center for Infectious Disease"/>
            <person name="Wu L."/>
            <person name="Ma J."/>
        </authorList>
    </citation>
    <scope>NUCLEOTIDE SEQUENCE [LARGE SCALE GENOMIC DNA]</scope>
    <source>
        <strain evidence="5">CCUG 62974</strain>
    </source>
</reference>
<protein>
    <submittedName>
        <fullName evidence="4">Rv3654c family TadE-like protein</fullName>
    </submittedName>
</protein>
<dbReference type="InterPro" id="IPR021202">
    <property type="entry name" value="Rv3654c-like"/>
</dbReference>
<feature type="compositionally biased region" description="Pro residues" evidence="1">
    <location>
        <begin position="172"/>
        <end position="182"/>
    </location>
</feature>
<comment type="caution">
    <text evidence="4">The sequence shown here is derived from an EMBL/GenBank/DDBJ whole genome shotgun (WGS) entry which is preliminary data.</text>
</comment>
<dbReference type="InterPro" id="IPR028087">
    <property type="entry name" value="Tad_N"/>
</dbReference>
<feature type="region of interest" description="Disordered" evidence="1">
    <location>
        <begin position="1"/>
        <end position="46"/>
    </location>
</feature>
<feature type="region of interest" description="Disordered" evidence="1">
    <location>
        <begin position="170"/>
        <end position="195"/>
    </location>
</feature>
<keyword evidence="5" id="KW-1185">Reference proteome</keyword>
<evidence type="ECO:0000256" key="1">
    <source>
        <dbReference type="SAM" id="MobiDB-lite"/>
    </source>
</evidence>
<evidence type="ECO:0000313" key="5">
    <source>
        <dbReference type="Proteomes" id="UP001597024"/>
    </source>
</evidence>
<organism evidence="4 5">
    <name type="scientific">Streptosporangium algeriense</name>
    <dbReference type="NCBI Taxonomy" id="1682748"/>
    <lineage>
        <taxon>Bacteria</taxon>
        <taxon>Bacillati</taxon>
        <taxon>Actinomycetota</taxon>
        <taxon>Actinomycetes</taxon>
        <taxon>Streptosporangiales</taxon>
        <taxon>Streptosporangiaceae</taxon>
        <taxon>Streptosporangium</taxon>
    </lineage>
</organism>
<keyword evidence="2" id="KW-0472">Membrane</keyword>
<feature type="domain" description="Putative Flp pilus-assembly TadG-like N-terminal" evidence="3">
    <location>
        <begin position="49"/>
        <end position="95"/>
    </location>
</feature>